<evidence type="ECO:0000256" key="4">
    <source>
        <dbReference type="ARBA" id="ARBA00022679"/>
    </source>
</evidence>
<feature type="domain" description="DNA-directed DNA polymerase X" evidence="15">
    <location>
        <begin position="205"/>
        <end position="597"/>
    </location>
</feature>
<evidence type="ECO:0000256" key="1">
    <source>
        <dbReference type="ARBA" id="ARBA00008323"/>
    </source>
</evidence>
<dbReference type="InterPro" id="IPR043519">
    <property type="entry name" value="NT_sf"/>
</dbReference>
<evidence type="ECO:0000256" key="9">
    <source>
        <dbReference type="ARBA" id="ARBA00023125"/>
    </source>
</evidence>
<dbReference type="PROSITE" id="PS00522">
    <property type="entry name" value="DNA_POLYMERASE_X"/>
    <property type="match status" value="1"/>
</dbReference>
<dbReference type="CDD" id="cd00141">
    <property type="entry name" value="NT_POLXc"/>
    <property type="match status" value="1"/>
</dbReference>
<dbReference type="Gene3D" id="1.10.150.20">
    <property type="entry name" value="5' to 3' exonuclease, C-terminal subdomain"/>
    <property type="match status" value="1"/>
</dbReference>
<evidence type="ECO:0000256" key="3">
    <source>
        <dbReference type="ARBA" id="ARBA00022634"/>
    </source>
</evidence>
<evidence type="ECO:0000256" key="14">
    <source>
        <dbReference type="SAM" id="MobiDB-lite"/>
    </source>
</evidence>
<protein>
    <recommendedName>
        <fullName evidence="2">DNA-directed DNA polymerase</fullName>
        <ecNumber evidence="2">2.7.7.7</ecNumber>
    </recommendedName>
</protein>
<name>A0A9P6EIF7_9AGAR</name>
<reference evidence="16" key="1">
    <citation type="submission" date="2020-11" db="EMBL/GenBank/DDBJ databases">
        <authorList>
            <consortium name="DOE Joint Genome Institute"/>
            <person name="Ahrendt S."/>
            <person name="Riley R."/>
            <person name="Andreopoulos W."/>
            <person name="Labutti K."/>
            <person name="Pangilinan J."/>
            <person name="Ruiz-Duenas F.J."/>
            <person name="Barrasa J.M."/>
            <person name="Sanchez-Garcia M."/>
            <person name="Camarero S."/>
            <person name="Miyauchi S."/>
            <person name="Serrano A."/>
            <person name="Linde D."/>
            <person name="Babiker R."/>
            <person name="Drula E."/>
            <person name="Ayuso-Fernandez I."/>
            <person name="Pacheco R."/>
            <person name="Padilla G."/>
            <person name="Ferreira P."/>
            <person name="Barriuso J."/>
            <person name="Kellner H."/>
            <person name="Castanera R."/>
            <person name="Alfaro M."/>
            <person name="Ramirez L."/>
            <person name="Pisabarro A.G."/>
            <person name="Kuo A."/>
            <person name="Tritt A."/>
            <person name="Lipzen A."/>
            <person name="He G."/>
            <person name="Yan M."/>
            <person name="Ng V."/>
            <person name="Cullen D."/>
            <person name="Martin F."/>
            <person name="Rosso M.-N."/>
            <person name="Henrissat B."/>
            <person name="Hibbett D."/>
            <person name="Martinez A.T."/>
            <person name="Grigoriev I.V."/>
        </authorList>
    </citation>
    <scope>NUCLEOTIDE SEQUENCE</scope>
    <source>
        <strain evidence="16">CBS 506.95</strain>
    </source>
</reference>
<accession>A0A9P6EIF7</accession>
<dbReference type="PANTHER" id="PTHR11276">
    <property type="entry name" value="DNA POLYMERASE TYPE-X FAMILY MEMBER"/>
    <property type="match status" value="1"/>
</dbReference>
<keyword evidence="5" id="KW-0548">Nucleotidyltransferase</keyword>
<dbReference type="Gene3D" id="3.30.460.10">
    <property type="entry name" value="Beta Polymerase, domain 2"/>
    <property type="match status" value="1"/>
</dbReference>
<dbReference type="EC" id="2.7.7.7" evidence="2"/>
<dbReference type="InterPro" id="IPR037160">
    <property type="entry name" value="DNA_Pol_thumb_sf"/>
</dbReference>
<feature type="region of interest" description="Disordered" evidence="14">
    <location>
        <begin position="1"/>
        <end position="31"/>
    </location>
</feature>
<dbReference type="EMBL" id="MU157844">
    <property type="protein sequence ID" value="KAF9529665.1"/>
    <property type="molecule type" value="Genomic_DNA"/>
</dbReference>
<comment type="similarity">
    <text evidence="1">Belongs to the DNA polymerase type-X family.</text>
</comment>
<evidence type="ECO:0000256" key="10">
    <source>
        <dbReference type="ARBA" id="ARBA00023204"/>
    </source>
</evidence>
<evidence type="ECO:0000256" key="7">
    <source>
        <dbReference type="ARBA" id="ARBA00022763"/>
    </source>
</evidence>
<dbReference type="GO" id="GO:0003887">
    <property type="term" value="F:DNA-directed DNA polymerase activity"/>
    <property type="evidence" value="ECO:0007669"/>
    <property type="project" value="UniProtKB-KW"/>
</dbReference>
<dbReference type="SMART" id="SM00483">
    <property type="entry name" value="POLXc"/>
    <property type="match status" value="1"/>
</dbReference>
<dbReference type="SUPFAM" id="SSF81585">
    <property type="entry name" value="PsbU/PolX domain-like"/>
    <property type="match status" value="1"/>
</dbReference>
<dbReference type="GO" id="GO:0006260">
    <property type="term" value="P:DNA replication"/>
    <property type="evidence" value="ECO:0007669"/>
    <property type="project" value="UniProtKB-KW"/>
</dbReference>
<feature type="compositionally biased region" description="Low complexity" evidence="14">
    <location>
        <begin position="1"/>
        <end position="17"/>
    </location>
</feature>
<dbReference type="PRINTS" id="PR00869">
    <property type="entry name" value="DNAPOLX"/>
</dbReference>
<comment type="catalytic activity">
    <reaction evidence="12">
        <text>DNA(n) + a 2'-deoxyribonucleoside 5'-triphosphate = DNA(n+1) + diphosphate</text>
        <dbReference type="Rhea" id="RHEA:22508"/>
        <dbReference type="Rhea" id="RHEA-COMP:17339"/>
        <dbReference type="Rhea" id="RHEA-COMP:17340"/>
        <dbReference type="ChEBI" id="CHEBI:33019"/>
        <dbReference type="ChEBI" id="CHEBI:61560"/>
        <dbReference type="ChEBI" id="CHEBI:173112"/>
        <dbReference type="EC" id="2.7.7.7"/>
    </reaction>
</comment>
<dbReference type="GO" id="GO:0005634">
    <property type="term" value="C:nucleus"/>
    <property type="evidence" value="ECO:0007669"/>
    <property type="project" value="TreeGrafter"/>
</dbReference>
<evidence type="ECO:0000256" key="6">
    <source>
        <dbReference type="ARBA" id="ARBA00022705"/>
    </source>
</evidence>
<dbReference type="InterPro" id="IPR018944">
    <property type="entry name" value="DNA_pol_lambd_fingers_domain"/>
</dbReference>
<keyword evidence="10" id="KW-0234">DNA repair</keyword>
<evidence type="ECO:0000256" key="11">
    <source>
        <dbReference type="ARBA" id="ARBA00023239"/>
    </source>
</evidence>
<evidence type="ECO:0000256" key="5">
    <source>
        <dbReference type="ARBA" id="ARBA00022695"/>
    </source>
</evidence>
<dbReference type="GO" id="GO:0003677">
    <property type="term" value="F:DNA binding"/>
    <property type="evidence" value="ECO:0007669"/>
    <property type="project" value="UniProtKB-KW"/>
</dbReference>
<organism evidence="16 17">
    <name type="scientific">Crepidotus variabilis</name>
    <dbReference type="NCBI Taxonomy" id="179855"/>
    <lineage>
        <taxon>Eukaryota</taxon>
        <taxon>Fungi</taxon>
        <taxon>Dikarya</taxon>
        <taxon>Basidiomycota</taxon>
        <taxon>Agaricomycotina</taxon>
        <taxon>Agaricomycetes</taxon>
        <taxon>Agaricomycetidae</taxon>
        <taxon>Agaricales</taxon>
        <taxon>Agaricineae</taxon>
        <taxon>Crepidotaceae</taxon>
        <taxon>Crepidotus</taxon>
    </lineage>
</organism>
<dbReference type="Gene3D" id="3.30.210.10">
    <property type="entry name" value="DNA polymerase, thumb domain"/>
    <property type="match status" value="1"/>
</dbReference>
<dbReference type="InterPro" id="IPR028207">
    <property type="entry name" value="DNA_pol_B_palm_palm"/>
</dbReference>
<keyword evidence="3" id="KW-0237">DNA synthesis</keyword>
<evidence type="ECO:0000256" key="12">
    <source>
        <dbReference type="ARBA" id="ARBA00049244"/>
    </source>
</evidence>
<keyword evidence="7" id="KW-0227">DNA damage</keyword>
<dbReference type="InterPro" id="IPR027421">
    <property type="entry name" value="DNA_pol_lamdba_lyase_dom_sf"/>
</dbReference>
<keyword evidence="17" id="KW-1185">Reference proteome</keyword>
<dbReference type="Pfam" id="PF14792">
    <property type="entry name" value="DNA_pol_B_palm"/>
    <property type="match status" value="1"/>
</dbReference>
<dbReference type="InterPro" id="IPR022312">
    <property type="entry name" value="DNA_pol_X"/>
</dbReference>
<evidence type="ECO:0000313" key="17">
    <source>
        <dbReference type="Proteomes" id="UP000807306"/>
    </source>
</evidence>
<dbReference type="SUPFAM" id="SSF47802">
    <property type="entry name" value="DNA polymerase beta, N-terminal domain-like"/>
    <property type="match status" value="1"/>
</dbReference>
<evidence type="ECO:0000259" key="15">
    <source>
        <dbReference type="SMART" id="SM00483"/>
    </source>
</evidence>
<dbReference type="InterPro" id="IPR029398">
    <property type="entry name" value="PolB_thumb"/>
</dbReference>
<keyword evidence="8" id="KW-0239">DNA-directed DNA polymerase</keyword>
<keyword evidence="11" id="KW-0456">Lyase</keyword>
<keyword evidence="9" id="KW-0238">DNA-binding</keyword>
<dbReference type="InterPro" id="IPR019843">
    <property type="entry name" value="DNA_pol-X_BS"/>
</dbReference>
<gene>
    <name evidence="16" type="ORF">CPB83DRAFT_851937</name>
</gene>
<keyword evidence="4" id="KW-0808">Transferase</keyword>
<dbReference type="PANTHER" id="PTHR11276:SF28">
    <property type="entry name" value="DNA POLYMERASE LAMBDA"/>
    <property type="match status" value="1"/>
</dbReference>
<evidence type="ECO:0000313" key="16">
    <source>
        <dbReference type="EMBL" id="KAF9529665.1"/>
    </source>
</evidence>
<dbReference type="InterPro" id="IPR010996">
    <property type="entry name" value="HHH_MUS81"/>
</dbReference>
<sequence length="600" mass="67534">MSPKRSTATRRSSSSASDSEDERASKRFRECSPSEITWKENRPLKVYVVQTKIEEKDLQALFNTIESTQSNNEAPALAFQLVLASEYEDADIIITSIRMKKRLERHVSWDIAQQKAIVTPDWLYKSIEDGHLAPCGSFAALRELQDQTAENCPDDDCSDSQGSDYTLVDSRDPKATKAAVKPTTPKVYDQWSAKYACQRASPLVCVNQELAAAFAVLSKARELEGMFANALSYERTAGIIKSYPHPITKTNFRKDVQNLPGLGQKTLAKVEEWIENGYIQESTEITSSERFQSLSLFSSIYGIGPVNARKLYDLGLRSIEDLERYYDVSADTSASTVEELEEEMVIYTPNGKRVPTALAESPRKSTKDKARAGVLGNTYKLPDMSIKVALMLRGELDQPIPRDEVEEMHRVVMKELQEIQKGCISTIVGGYRRGKSGSNDVDIVITHPDLKSGADMVKGLCKRFTQKLHSKGLVTHVMHLSSFHAHNALRTSNWDSLEKALTVFLLPVDPKNPKRKRTHRRLDLIFAAPEAYWTAVVGWSGSKLFERDLRSWAKDRGLKFDSSGLTRRHDSKLFLPRSEQEVFDILGLDWIDPTMRNANA</sequence>
<evidence type="ECO:0000256" key="8">
    <source>
        <dbReference type="ARBA" id="ARBA00022932"/>
    </source>
</evidence>
<dbReference type="Pfam" id="PF14716">
    <property type="entry name" value="HHH_8"/>
    <property type="match status" value="1"/>
</dbReference>
<dbReference type="OrthoDB" id="205514at2759"/>
<dbReference type="Gene3D" id="1.10.150.110">
    <property type="entry name" value="DNA polymerase beta, N-terminal domain-like"/>
    <property type="match status" value="1"/>
</dbReference>
<comment type="caution">
    <text evidence="16">The sequence shown here is derived from an EMBL/GenBank/DDBJ whole genome shotgun (WGS) entry which is preliminary data.</text>
</comment>
<evidence type="ECO:0000256" key="2">
    <source>
        <dbReference type="ARBA" id="ARBA00012417"/>
    </source>
</evidence>
<evidence type="ECO:0000256" key="13">
    <source>
        <dbReference type="PIRSR" id="PIRSR622312-50"/>
    </source>
</evidence>
<dbReference type="GO" id="GO:0006303">
    <property type="term" value="P:double-strand break repair via nonhomologous end joining"/>
    <property type="evidence" value="ECO:0007669"/>
    <property type="project" value="TreeGrafter"/>
</dbReference>
<dbReference type="Proteomes" id="UP000807306">
    <property type="component" value="Unassembled WGS sequence"/>
</dbReference>
<dbReference type="Pfam" id="PF10391">
    <property type="entry name" value="DNA_pol_lambd_f"/>
    <property type="match status" value="1"/>
</dbReference>
<proteinExistence type="inferred from homology"/>
<feature type="compositionally biased region" description="Basic and acidic residues" evidence="14">
    <location>
        <begin position="22"/>
        <end position="31"/>
    </location>
</feature>
<dbReference type="GO" id="GO:0016829">
    <property type="term" value="F:lyase activity"/>
    <property type="evidence" value="ECO:0007669"/>
    <property type="project" value="UniProtKB-KW"/>
</dbReference>
<dbReference type="Pfam" id="PF14791">
    <property type="entry name" value="DNA_pol_B_thumb"/>
    <property type="match status" value="1"/>
</dbReference>
<feature type="active site" description="Nucleophile; Schiff-base intermediate with DNA; for 5'-dRP lyase activity" evidence="13">
    <location>
        <position position="269"/>
    </location>
</feature>
<dbReference type="SUPFAM" id="SSF81301">
    <property type="entry name" value="Nucleotidyltransferase"/>
    <property type="match status" value="1"/>
</dbReference>
<dbReference type="InterPro" id="IPR002054">
    <property type="entry name" value="DNA-dir_DNA_pol_X"/>
</dbReference>
<dbReference type="AlphaFoldDB" id="A0A9P6EIF7"/>
<keyword evidence="6" id="KW-0235">DNA replication</keyword>